<accession>A0A382D4V0</accession>
<proteinExistence type="predicted"/>
<organism evidence="1">
    <name type="scientific">marine metagenome</name>
    <dbReference type="NCBI Taxonomy" id="408172"/>
    <lineage>
        <taxon>unclassified sequences</taxon>
        <taxon>metagenomes</taxon>
        <taxon>ecological metagenomes</taxon>
    </lineage>
</organism>
<dbReference type="AlphaFoldDB" id="A0A382D4V0"/>
<dbReference type="EMBL" id="UINC01037652">
    <property type="protein sequence ID" value="SVB33458.1"/>
    <property type="molecule type" value="Genomic_DNA"/>
</dbReference>
<gene>
    <name evidence="1" type="ORF">METZ01_LOCUS186312</name>
</gene>
<evidence type="ECO:0000313" key="1">
    <source>
        <dbReference type="EMBL" id="SVB33458.1"/>
    </source>
</evidence>
<sequence>VLLICFAGGCATPEVVPQPRSLITRSGARIPPQEERVKAIDGWLRSQQENIRNDPTFWIIGKESSDNPYPWDSLRIASDTAEVLAPSSVPEAWSVLSMYGHFHLMKRMGRLLEFLPEAMNDNGSEAEGYELEKLILSRLSDAWLFGRSAYDINSYRPLDELMYAKENGYLEAFILTARASEFAEEKAIWEEQNPGKPSEYNLWFLETFERNPPGLRESG</sequence>
<protein>
    <submittedName>
        <fullName evidence="1">Uncharacterized protein</fullName>
    </submittedName>
</protein>
<feature type="non-terminal residue" evidence="1">
    <location>
        <position position="1"/>
    </location>
</feature>
<name>A0A382D4V0_9ZZZZ</name>
<reference evidence="1" key="1">
    <citation type="submission" date="2018-05" db="EMBL/GenBank/DDBJ databases">
        <authorList>
            <person name="Lanie J.A."/>
            <person name="Ng W.-L."/>
            <person name="Kazmierczak K.M."/>
            <person name="Andrzejewski T.M."/>
            <person name="Davidsen T.M."/>
            <person name="Wayne K.J."/>
            <person name="Tettelin H."/>
            <person name="Glass J.I."/>
            <person name="Rusch D."/>
            <person name="Podicherti R."/>
            <person name="Tsui H.-C.T."/>
            <person name="Winkler M.E."/>
        </authorList>
    </citation>
    <scope>NUCLEOTIDE SEQUENCE</scope>
</reference>